<dbReference type="Proteomes" id="UP000823775">
    <property type="component" value="Unassembled WGS sequence"/>
</dbReference>
<evidence type="ECO:0000256" key="1">
    <source>
        <dbReference type="SAM" id="MobiDB-lite"/>
    </source>
</evidence>
<organism evidence="2 3">
    <name type="scientific">Datura stramonium</name>
    <name type="common">Jimsonweed</name>
    <name type="synonym">Common thornapple</name>
    <dbReference type="NCBI Taxonomy" id="4076"/>
    <lineage>
        <taxon>Eukaryota</taxon>
        <taxon>Viridiplantae</taxon>
        <taxon>Streptophyta</taxon>
        <taxon>Embryophyta</taxon>
        <taxon>Tracheophyta</taxon>
        <taxon>Spermatophyta</taxon>
        <taxon>Magnoliopsida</taxon>
        <taxon>eudicotyledons</taxon>
        <taxon>Gunneridae</taxon>
        <taxon>Pentapetalae</taxon>
        <taxon>asterids</taxon>
        <taxon>lamiids</taxon>
        <taxon>Solanales</taxon>
        <taxon>Solanaceae</taxon>
        <taxon>Solanoideae</taxon>
        <taxon>Datureae</taxon>
        <taxon>Datura</taxon>
    </lineage>
</organism>
<proteinExistence type="predicted"/>
<accession>A0ABS8V9A0</accession>
<reference evidence="2 3" key="1">
    <citation type="journal article" date="2021" name="BMC Genomics">
        <title>Datura genome reveals duplications of psychoactive alkaloid biosynthetic genes and high mutation rate following tissue culture.</title>
        <authorList>
            <person name="Rajewski A."/>
            <person name="Carter-House D."/>
            <person name="Stajich J."/>
            <person name="Litt A."/>
        </authorList>
    </citation>
    <scope>NUCLEOTIDE SEQUENCE [LARGE SCALE GENOMIC DNA]</scope>
    <source>
        <strain evidence="2">AR-01</strain>
    </source>
</reference>
<feature type="region of interest" description="Disordered" evidence="1">
    <location>
        <begin position="85"/>
        <end position="111"/>
    </location>
</feature>
<evidence type="ECO:0000313" key="2">
    <source>
        <dbReference type="EMBL" id="MCD9643487.1"/>
    </source>
</evidence>
<keyword evidence="3" id="KW-1185">Reference proteome</keyword>
<protein>
    <submittedName>
        <fullName evidence="2">Uncharacterized protein</fullName>
    </submittedName>
</protein>
<sequence>MPMEDPSVLLSIFTSSACHRSTPSKCRNMSSSRCLDKGSTTGIIDIDKKGDVDSHKSKKKRMHSWDVPKNSIAQVIDSAPLEQDLNEHTPKMSGHSSEEVTSGVFTTTSII</sequence>
<evidence type="ECO:0000313" key="3">
    <source>
        <dbReference type="Proteomes" id="UP000823775"/>
    </source>
</evidence>
<gene>
    <name evidence="2" type="ORF">HAX54_031052</name>
</gene>
<feature type="region of interest" description="Disordered" evidence="1">
    <location>
        <begin position="45"/>
        <end position="69"/>
    </location>
</feature>
<feature type="compositionally biased region" description="Polar residues" evidence="1">
    <location>
        <begin position="99"/>
        <end position="111"/>
    </location>
</feature>
<dbReference type="EMBL" id="JACEIK010003900">
    <property type="protein sequence ID" value="MCD9643487.1"/>
    <property type="molecule type" value="Genomic_DNA"/>
</dbReference>
<comment type="caution">
    <text evidence="2">The sequence shown here is derived from an EMBL/GenBank/DDBJ whole genome shotgun (WGS) entry which is preliminary data.</text>
</comment>
<name>A0ABS8V9A0_DATST</name>
<feature type="compositionally biased region" description="Basic and acidic residues" evidence="1">
    <location>
        <begin position="45"/>
        <end position="55"/>
    </location>
</feature>